<evidence type="ECO:0000256" key="1">
    <source>
        <dbReference type="ARBA" id="ARBA00007596"/>
    </source>
</evidence>
<dbReference type="Proteomes" id="UP000006190">
    <property type="component" value="Unassembled WGS sequence"/>
</dbReference>
<dbReference type="GO" id="GO:0006412">
    <property type="term" value="P:translation"/>
    <property type="evidence" value="ECO:0007669"/>
    <property type="project" value="UniProtKB-UniRule"/>
</dbReference>
<dbReference type="NCBIfam" id="NF001764">
    <property type="entry name" value="PRK00504.1"/>
    <property type="match status" value="1"/>
</dbReference>
<dbReference type="GO" id="GO:0003735">
    <property type="term" value="F:structural constituent of ribosome"/>
    <property type="evidence" value="ECO:0007669"/>
    <property type="project" value="InterPro"/>
</dbReference>
<dbReference type="eggNOG" id="COG0267">
    <property type="taxonomic scope" value="Bacteria"/>
</dbReference>
<dbReference type="HAMAP" id="MF_00294">
    <property type="entry name" value="Ribosomal_bL33"/>
    <property type="match status" value="1"/>
</dbReference>
<evidence type="ECO:0000256" key="5">
    <source>
        <dbReference type="HAMAP-Rule" id="MF_00294"/>
    </source>
</evidence>
<keyword evidence="7" id="KW-1185">Reference proteome</keyword>
<keyword evidence="2 5" id="KW-0689">Ribosomal protein</keyword>
<dbReference type="InterPro" id="IPR038584">
    <property type="entry name" value="Ribosomal_bL33_sf"/>
</dbReference>
<protein>
    <recommendedName>
        <fullName evidence="4 5">Large ribosomal subunit protein bL33</fullName>
    </recommendedName>
</protein>
<dbReference type="STRING" id="883113.HMPREF9708_00708"/>
<evidence type="ECO:0000256" key="4">
    <source>
        <dbReference type="ARBA" id="ARBA00035176"/>
    </source>
</evidence>
<dbReference type="GO" id="GO:0005737">
    <property type="term" value="C:cytoplasm"/>
    <property type="evidence" value="ECO:0007669"/>
    <property type="project" value="UniProtKB-ARBA"/>
</dbReference>
<reference evidence="6 7" key="1">
    <citation type="submission" date="2012-01" db="EMBL/GenBank/DDBJ databases">
        <title>The Genome Sequence of Facklamia languida CCUG 37842.</title>
        <authorList>
            <consortium name="The Broad Institute Genome Sequencing Platform"/>
            <person name="Earl A."/>
            <person name="Ward D."/>
            <person name="Feldgarden M."/>
            <person name="Gevers D."/>
            <person name="Huys G."/>
            <person name="Young S.K."/>
            <person name="Zeng Q."/>
            <person name="Gargeya S."/>
            <person name="Fitzgerald M."/>
            <person name="Haas B."/>
            <person name="Abouelleil A."/>
            <person name="Alvarado L."/>
            <person name="Arachchi H.M."/>
            <person name="Berlin A."/>
            <person name="Chapman S.B."/>
            <person name="Gearin G."/>
            <person name="Goldberg J."/>
            <person name="Griggs A."/>
            <person name="Gujja S."/>
            <person name="Hansen M."/>
            <person name="Heiman D."/>
            <person name="Howarth C."/>
            <person name="Larimer J."/>
            <person name="Lui A."/>
            <person name="MacDonald P.J.P."/>
            <person name="McCowen C."/>
            <person name="Montmayeur A."/>
            <person name="Murphy C."/>
            <person name="Neiman D."/>
            <person name="Pearson M."/>
            <person name="Priest M."/>
            <person name="Roberts A."/>
            <person name="Saif S."/>
            <person name="Shea T."/>
            <person name="Sisk P."/>
            <person name="Stolte C."/>
            <person name="Sykes S."/>
            <person name="Wortman J."/>
            <person name="Nusbaum C."/>
            <person name="Birren B."/>
        </authorList>
    </citation>
    <scope>NUCLEOTIDE SEQUENCE [LARGE SCALE GENOMIC DNA]</scope>
    <source>
        <strain evidence="6 7">CCUG 37842</strain>
    </source>
</reference>
<evidence type="ECO:0000313" key="6">
    <source>
        <dbReference type="EMBL" id="EHR37529.1"/>
    </source>
</evidence>
<gene>
    <name evidence="5" type="primary">rpmG</name>
    <name evidence="6" type="ORF">HMPREF9708_00708</name>
</gene>
<dbReference type="InterPro" id="IPR011332">
    <property type="entry name" value="Ribosomal_zn-bd"/>
</dbReference>
<dbReference type="PATRIC" id="fig|883113.3.peg.709"/>
<dbReference type="GO" id="GO:0005840">
    <property type="term" value="C:ribosome"/>
    <property type="evidence" value="ECO:0007669"/>
    <property type="project" value="UniProtKB-KW"/>
</dbReference>
<dbReference type="InterPro" id="IPR001705">
    <property type="entry name" value="Ribosomal_bL33"/>
</dbReference>
<accession>H3NIL9</accession>
<evidence type="ECO:0000313" key="7">
    <source>
        <dbReference type="Proteomes" id="UP000006190"/>
    </source>
</evidence>
<sequence>MAQKKTALACSECGNRNYQVIPTQMGQTERLELKKFCKHCQKHTLHKETK</sequence>
<dbReference type="SUPFAM" id="SSF57829">
    <property type="entry name" value="Zn-binding ribosomal proteins"/>
    <property type="match status" value="1"/>
</dbReference>
<dbReference type="EMBL" id="AGEG01000006">
    <property type="protein sequence ID" value="EHR37529.1"/>
    <property type="molecule type" value="Genomic_DNA"/>
</dbReference>
<dbReference type="Gene3D" id="2.20.28.120">
    <property type="entry name" value="Ribosomal protein L33"/>
    <property type="match status" value="1"/>
</dbReference>
<dbReference type="NCBIfam" id="TIGR01023">
    <property type="entry name" value="rpmG_bact"/>
    <property type="match status" value="1"/>
</dbReference>
<dbReference type="OrthoDB" id="9801333at2"/>
<comment type="caution">
    <text evidence="6">The sequence shown here is derived from an EMBL/GenBank/DDBJ whole genome shotgun (WGS) entry which is preliminary data.</text>
</comment>
<evidence type="ECO:0000256" key="2">
    <source>
        <dbReference type="ARBA" id="ARBA00022980"/>
    </source>
</evidence>
<dbReference type="AlphaFoldDB" id="H3NIL9"/>
<dbReference type="RefSeq" id="WP_006308735.1">
    <property type="nucleotide sequence ID" value="NZ_JH601133.1"/>
</dbReference>
<dbReference type="GO" id="GO:1990904">
    <property type="term" value="C:ribonucleoprotein complex"/>
    <property type="evidence" value="ECO:0007669"/>
    <property type="project" value="UniProtKB-KW"/>
</dbReference>
<organism evidence="6 7">
    <name type="scientific">Facklamia languida CCUG 37842</name>
    <dbReference type="NCBI Taxonomy" id="883113"/>
    <lineage>
        <taxon>Bacteria</taxon>
        <taxon>Bacillati</taxon>
        <taxon>Bacillota</taxon>
        <taxon>Bacilli</taxon>
        <taxon>Lactobacillales</taxon>
        <taxon>Aerococcaceae</taxon>
        <taxon>Facklamia</taxon>
    </lineage>
</organism>
<comment type="similarity">
    <text evidence="1 5">Belongs to the bacterial ribosomal protein bL33 family.</text>
</comment>
<keyword evidence="3 5" id="KW-0687">Ribonucleoprotein</keyword>
<evidence type="ECO:0000256" key="3">
    <source>
        <dbReference type="ARBA" id="ARBA00023274"/>
    </source>
</evidence>
<dbReference type="Pfam" id="PF00471">
    <property type="entry name" value="Ribosomal_L33"/>
    <property type="match status" value="1"/>
</dbReference>
<name>H3NIL9_9LACT</name>
<proteinExistence type="inferred from homology"/>
<dbReference type="HOGENOM" id="CLU_190949_0_1_9"/>